<name>A0A0F9LKC3_9ZZZZ</name>
<reference evidence="2" key="1">
    <citation type="journal article" date="2015" name="Nature">
        <title>Complex archaea that bridge the gap between prokaryotes and eukaryotes.</title>
        <authorList>
            <person name="Spang A."/>
            <person name="Saw J.H."/>
            <person name="Jorgensen S.L."/>
            <person name="Zaremba-Niedzwiedzka K."/>
            <person name="Martijn J."/>
            <person name="Lind A.E."/>
            <person name="van Eijk R."/>
            <person name="Schleper C."/>
            <person name="Guy L."/>
            <person name="Ettema T.J."/>
        </authorList>
    </citation>
    <scope>NUCLEOTIDE SEQUENCE</scope>
</reference>
<dbReference type="InterPro" id="IPR027417">
    <property type="entry name" value="P-loop_NTPase"/>
</dbReference>
<dbReference type="EMBL" id="LAZR01012238">
    <property type="protein sequence ID" value="KKM27885.1"/>
    <property type="molecule type" value="Genomic_DNA"/>
</dbReference>
<proteinExistence type="predicted"/>
<feature type="compositionally biased region" description="Basic and acidic residues" evidence="1">
    <location>
        <begin position="196"/>
        <end position="213"/>
    </location>
</feature>
<gene>
    <name evidence="2" type="ORF">LCGC14_1570240</name>
</gene>
<accession>A0A0F9LKC3</accession>
<feature type="non-terminal residue" evidence="2">
    <location>
        <position position="1044"/>
    </location>
</feature>
<sequence>MTVKVDLNDKSRITENLKEAVAESILNGLYQRAAGIGEFGLHVVDKKPSQRFVSGFIESFGLAKSLSNDVDASVNPIHIISHGFDVEMNKKRGKVTVTPSFSIYLRVLPRVEDLINHPTQISLTNNAQDLLYDKINVHVENYKRDHPLPDKKNEPATDAWYKGMADVRTKAMHESLIEVLGERISQTKTADVEVDENQKLENLAAKEGEDKSLTDTVNTGDQEDQEQAGRDIFAFVVRPGDSLNLKDELFKEVPPLQRWQRLDLHDLPRLEFYADDDASVIQKNLITYNTQINSRISEKIRVWLHDDSETGGRKWAFPKRLRVTPSDIINWPKKLEDIRKNIHQTPDGPSTMAIPELTFAIVAEIYETMDRHLRQPFRQMRLAVENRTESGDPFDAETEQALFQIQLQALIEREAHKPVNLGRVKPSYQYSNYLQYPAIGFNSGLKYAKHSDAVLIESDWMPTYRQPRIRPRPYPSVPVKFSELVSESGIQRLVTIQDEFLKWIEKAKIESKSKLFGSNELETRNEEDKFERDVDSWKKEAEMIQLGVELLIRSLKAFKDKPESPEAIPYIAWKCLNETMLLAGKDKGFDSWRLFQIAFILANISGITSRMGIFQGLFDNDWDDSVSLLYFATGGGKTESFFGLLIYNLFLDRLRGKKHGVTAMIRYPLRLLTIQQAQRLAKTLAFAERVKRNNSIPGDPFAIGFWVGSSNTPNNPGGYTDRQVPDIMSGLNDSSSDEEYKRANENWNKLPKCPFCKGDTVLRSFKCAEQSGGKLLGHVCKSAPNDCDWNAWNSHSVTPLPLYVVDTDIYRKAPAVVLGTVDKLALIANRPGTMRKVFGMLGTAPFRNENTGDLVFYKTPSEIADLEANFKHLKPFYNNGENYFHDPFPSLIIQDEAHLLEESLGTFSGLFETAFEKMLEEMATQCPDLRQIVAITNQGNIRMPKIVAASATVTEPRRQMQGLYQRDVVQFPAPGHKLYYNFYAEPELSEVEDRAELDDIELAAKTARIYTSILTNGRPHTSASVELIGYFHLTITILMDSLCS</sequence>
<organism evidence="2">
    <name type="scientific">marine sediment metagenome</name>
    <dbReference type="NCBI Taxonomy" id="412755"/>
    <lineage>
        <taxon>unclassified sequences</taxon>
        <taxon>metagenomes</taxon>
        <taxon>ecological metagenomes</taxon>
    </lineage>
</organism>
<feature type="region of interest" description="Disordered" evidence="1">
    <location>
        <begin position="195"/>
        <end position="225"/>
    </location>
</feature>
<evidence type="ECO:0000313" key="2">
    <source>
        <dbReference type="EMBL" id="KKM27885.1"/>
    </source>
</evidence>
<comment type="caution">
    <text evidence="2">The sequence shown here is derived from an EMBL/GenBank/DDBJ whole genome shotgun (WGS) entry which is preliminary data.</text>
</comment>
<protein>
    <submittedName>
        <fullName evidence="2">Uncharacterized protein</fullName>
    </submittedName>
</protein>
<dbReference type="AlphaFoldDB" id="A0A0F9LKC3"/>
<dbReference type="SUPFAM" id="SSF52540">
    <property type="entry name" value="P-loop containing nucleoside triphosphate hydrolases"/>
    <property type="match status" value="1"/>
</dbReference>
<dbReference type="Gene3D" id="3.40.50.300">
    <property type="entry name" value="P-loop containing nucleotide triphosphate hydrolases"/>
    <property type="match status" value="1"/>
</dbReference>
<evidence type="ECO:0000256" key="1">
    <source>
        <dbReference type="SAM" id="MobiDB-lite"/>
    </source>
</evidence>